<protein>
    <submittedName>
        <fullName evidence="1">Uncharacterized protein</fullName>
    </submittedName>
</protein>
<dbReference type="Proteomes" id="UP000694892">
    <property type="component" value="Chromosome 7S"/>
</dbReference>
<accession>A0A974HA13</accession>
<gene>
    <name evidence="1" type="ORF">XELAEV_18036796mg</name>
</gene>
<organism evidence="1 2">
    <name type="scientific">Xenopus laevis</name>
    <name type="common">African clawed frog</name>
    <dbReference type="NCBI Taxonomy" id="8355"/>
    <lineage>
        <taxon>Eukaryota</taxon>
        <taxon>Metazoa</taxon>
        <taxon>Chordata</taxon>
        <taxon>Craniata</taxon>
        <taxon>Vertebrata</taxon>
        <taxon>Euteleostomi</taxon>
        <taxon>Amphibia</taxon>
        <taxon>Batrachia</taxon>
        <taxon>Anura</taxon>
        <taxon>Pipoidea</taxon>
        <taxon>Pipidae</taxon>
        <taxon>Xenopodinae</taxon>
        <taxon>Xenopus</taxon>
        <taxon>Xenopus</taxon>
    </lineage>
</organism>
<dbReference type="AlphaFoldDB" id="A0A974HA13"/>
<name>A0A974HA13_XENLA</name>
<sequence length="81" mass="8952">MIRGNWLTEKTLHLIVCTQYSKELYSVLSCLIPAHFSLVRMILSQTGWSDGAKPHPKLQNRFAPCANIVSGCAVTIGIPPQ</sequence>
<evidence type="ECO:0000313" key="1">
    <source>
        <dbReference type="EMBL" id="OCT69871.1"/>
    </source>
</evidence>
<reference evidence="2" key="1">
    <citation type="journal article" date="2016" name="Nature">
        <title>Genome evolution in the allotetraploid frog Xenopus laevis.</title>
        <authorList>
            <person name="Session A.M."/>
            <person name="Uno Y."/>
            <person name="Kwon T."/>
            <person name="Chapman J.A."/>
            <person name="Toyoda A."/>
            <person name="Takahashi S."/>
            <person name="Fukui A."/>
            <person name="Hikosaka A."/>
            <person name="Suzuki A."/>
            <person name="Kondo M."/>
            <person name="van Heeringen S.J."/>
            <person name="Quigley I."/>
            <person name="Heinz S."/>
            <person name="Ogino H."/>
            <person name="Ochi H."/>
            <person name="Hellsten U."/>
            <person name="Lyons J.B."/>
            <person name="Simakov O."/>
            <person name="Putnam N."/>
            <person name="Stites J."/>
            <person name="Kuroki Y."/>
            <person name="Tanaka T."/>
            <person name="Michiue T."/>
            <person name="Watanabe M."/>
            <person name="Bogdanovic O."/>
            <person name="Lister R."/>
            <person name="Georgiou G."/>
            <person name="Paranjpe S.S."/>
            <person name="van Kruijsbergen I."/>
            <person name="Shu S."/>
            <person name="Carlson J."/>
            <person name="Kinoshita T."/>
            <person name="Ohta Y."/>
            <person name="Mawaribuchi S."/>
            <person name="Jenkins J."/>
            <person name="Grimwood J."/>
            <person name="Schmutz J."/>
            <person name="Mitros T."/>
            <person name="Mozaffari S.V."/>
            <person name="Suzuki Y."/>
            <person name="Haramoto Y."/>
            <person name="Yamamoto T.S."/>
            <person name="Takagi C."/>
            <person name="Heald R."/>
            <person name="Miller K."/>
            <person name="Haudenschild C."/>
            <person name="Kitzman J."/>
            <person name="Nakayama T."/>
            <person name="Izutsu Y."/>
            <person name="Robert J."/>
            <person name="Fortriede J."/>
            <person name="Burns K."/>
            <person name="Lotay V."/>
            <person name="Karimi K."/>
            <person name="Yasuoka Y."/>
            <person name="Dichmann D.S."/>
            <person name="Flajnik M.F."/>
            <person name="Houston D.W."/>
            <person name="Shendure J."/>
            <person name="DuPasquier L."/>
            <person name="Vize P.D."/>
            <person name="Zorn A.M."/>
            <person name="Ito M."/>
            <person name="Marcotte E.M."/>
            <person name="Wallingford J.B."/>
            <person name="Ito Y."/>
            <person name="Asashima M."/>
            <person name="Ueno N."/>
            <person name="Matsuda Y."/>
            <person name="Veenstra G.J."/>
            <person name="Fujiyama A."/>
            <person name="Harland R.M."/>
            <person name="Taira M."/>
            <person name="Rokhsar D.S."/>
        </authorList>
    </citation>
    <scope>NUCLEOTIDE SEQUENCE [LARGE SCALE GENOMIC DNA]</scope>
    <source>
        <strain evidence="2">J</strain>
    </source>
</reference>
<dbReference type="EMBL" id="CM004479">
    <property type="protein sequence ID" value="OCT69871.1"/>
    <property type="molecule type" value="Genomic_DNA"/>
</dbReference>
<evidence type="ECO:0000313" key="2">
    <source>
        <dbReference type="Proteomes" id="UP000694892"/>
    </source>
</evidence>
<proteinExistence type="predicted"/>